<sequence length="76" mass="8584">MRPTMINADDKPHGTRVIEEQRFIPQNNLLMENTGLLLAAAALRPPVQLELEAMVVVEEFMLAGIPRCLILHLRSH</sequence>
<keyword evidence="2" id="KW-1185">Reference proteome</keyword>
<accession>A0AAV4DJY2</accession>
<proteinExistence type="predicted"/>
<protein>
    <submittedName>
        <fullName evidence="1">Uncharacterized protein</fullName>
    </submittedName>
</protein>
<name>A0AAV4DJY2_9GAST</name>
<organism evidence="1 2">
    <name type="scientific">Plakobranchus ocellatus</name>
    <dbReference type="NCBI Taxonomy" id="259542"/>
    <lineage>
        <taxon>Eukaryota</taxon>
        <taxon>Metazoa</taxon>
        <taxon>Spiralia</taxon>
        <taxon>Lophotrochozoa</taxon>
        <taxon>Mollusca</taxon>
        <taxon>Gastropoda</taxon>
        <taxon>Heterobranchia</taxon>
        <taxon>Euthyneura</taxon>
        <taxon>Panpulmonata</taxon>
        <taxon>Sacoglossa</taxon>
        <taxon>Placobranchoidea</taxon>
        <taxon>Plakobranchidae</taxon>
        <taxon>Plakobranchus</taxon>
    </lineage>
</organism>
<dbReference type="Proteomes" id="UP000735302">
    <property type="component" value="Unassembled WGS sequence"/>
</dbReference>
<evidence type="ECO:0000313" key="1">
    <source>
        <dbReference type="EMBL" id="GFO44496.1"/>
    </source>
</evidence>
<reference evidence="1 2" key="1">
    <citation type="journal article" date="2021" name="Elife">
        <title>Chloroplast acquisition without the gene transfer in kleptoplastic sea slugs, Plakobranchus ocellatus.</title>
        <authorList>
            <person name="Maeda T."/>
            <person name="Takahashi S."/>
            <person name="Yoshida T."/>
            <person name="Shimamura S."/>
            <person name="Takaki Y."/>
            <person name="Nagai Y."/>
            <person name="Toyoda A."/>
            <person name="Suzuki Y."/>
            <person name="Arimoto A."/>
            <person name="Ishii H."/>
            <person name="Satoh N."/>
            <person name="Nishiyama T."/>
            <person name="Hasebe M."/>
            <person name="Maruyama T."/>
            <person name="Minagawa J."/>
            <person name="Obokata J."/>
            <person name="Shigenobu S."/>
        </authorList>
    </citation>
    <scope>NUCLEOTIDE SEQUENCE [LARGE SCALE GENOMIC DNA]</scope>
</reference>
<dbReference type="AlphaFoldDB" id="A0AAV4DJY2"/>
<dbReference type="EMBL" id="BLXT01007956">
    <property type="protein sequence ID" value="GFO44496.1"/>
    <property type="molecule type" value="Genomic_DNA"/>
</dbReference>
<gene>
    <name evidence="1" type="ORF">PoB_007100100</name>
</gene>
<evidence type="ECO:0000313" key="2">
    <source>
        <dbReference type="Proteomes" id="UP000735302"/>
    </source>
</evidence>
<comment type="caution">
    <text evidence="1">The sequence shown here is derived from an EMBL/GenBank/DDBJ whole genome shotgun (WGS) entry which is preliminary data.</text>
</comment>